<protein>
    <submittedName>
        <fullName evidence="1">Uncharacterized protein</fullName>
    </submittedName>
</protein>
<evidence type="ECO:0000313" key="2">
    <source>
        <dbReference type="Proteomes" id="UP000270094"/>
    </source>
</evidence>
<keyword evidence="2" id="KW-1185">Reference proteome</keyword>
<dbReference type="AlphaFoldDB" id="A0A3P7IJM7"/>
<feature type="non-terminal residue" evidence="1">
    <location>
        <position position="137"/>
    </location>
</feature>
<reference evidence="1 2" key="1">
    <citation type="submission" date="2018-11" db="EMBL/GenBank/DDBJ databases">
        <authorList>
            <consortium name="Pathogen Informatics"/>
        </authorList>
    </citation>
    <scope>NUCLEOTIDE SEQUENCE [LARGE SCALE GENOMIC DNA]</scope>
</reference>
<gene>
    <name evidence="1" type="ORF">SVUK_LOCUS4874</name>
</gene>
<sequence length="137" mass="15014">MSGKNLQSISIGVPPAVFPRMMQGSNVGNPIFFQVRRDIKVSAPIQLQAQSTFIDNDVEISPCIFGVKRDSVFALSPATIGLGPYSASLLLISGVECHQHEWYRLDAAMGGEYSLHFVVLHLHLLDHDSQDPLQLGI</sequence>
<dbReference type="Proteomes" id="UP000270094">
    <property type="component" value="Unassembled WGS sequence"/>
</dbReference>
<organism evidence="1 2">
    <name type="scientific">Strongylus vulgaris</name>
    <name type="common">Blood worm</name>
    <dbReference type="NCBI Taxonomy" id="40348"/>
    <lineage>
        <taxon>Eukaryota</taxon>
        <taxon>Metazoa</taxon>
        <taxon>Ecdysozoa</taxon>
        <taxon>Nematoda</taxon>
        <taxon>Chromadorea</taxon>
        <taxon>Rhabditida</taxon>
        <taxon>Rhabditina</taxon>
        <taxon>Rhabditomorpha</taxon>
        <taxon>Strongyloidea</taxon>
        <taxon>Strongylidae</taxon>
        <taxon>Strongylus</taxon>
    </lineage>
</organism>
<proteinExistence type="predicted"/>
<dbReference type="EMBL" id="UYYB01013871">
    <property type="protein sequence ID" value="VDM69876.1"/>
    <property type="molecule type" value="Genomic_DNA"/>
</dbReference>
<accession>A0A3P7IJM7</accession>
<name>A0A3P7IJM7_STRVU</name>
<evidence type="ECO:0000313" key="1">
    <source>
        <dbReference type="EMBL" id="VDM69876.1"/>
    </source>
</evidence>